<organism evidence="2 3">
    <name type="scientific">Periplaneta americana</name>
    <name type="common">American cockroach</name>
    <name type="synonym">Blatta americana</name>
    <dbReference type="NCBI Taxonomy" id="6978"/>
    <lineage>
        <taxon>Eukaryota</taxon>
        <taxon>Metazoa</taxon>
        <taxon>Ecdysozoa</taxon>
        <taxon>Arthropoda</taxon>
        <taxon>Hexapoda</taxon>
        <taxon>Insecta</taxon>
        <taxon>Pterygota</taxon>
        <taxon>Neoptera</taxon>
        <taxon>Polyneoptera</taxon>
        <taxon>Dictyoptera</taxon>
        <taxon>Blattodea</taxon>
        <taxon>Blattoidea</taxon>
        <taxon>Blattidae</taxon>
        <taxon>Blattinae</taxon>
        <taxon>Periplaneta</taxon>
    </lineage>
</organism>
<name>A0ABQ8TMS9_PERAM</name>
<dbReference type="EMBL" id="JAJSOF020000005">
    <property type="protein sequence ID" value="KAJ4447925.1"/>
    <property type="molecule type" value="Genomic_DNA"/>
</dbReference>
<feature type="domain" description="Reverse transcriptase" evidence="1">
    <location>
        <begin position="1"/>
        <end position="68"/>
    </location>
</feature>
<dbReference type="InterPro" id="IPR000477">
    <property type="entry name" value="RT_dom"/>
</dbReference>
<keyword evidence="3" id="KW-1185">Reference proteome</keyword>
<dbReference type="Proteomes" id="UP001148838">
    <property type="component" value="Unassembled WGS sequence"/>
</dbReference>
<accession>A0ABQ8TMS9</accession>
<reference evidence="2 3" key="1">
    <citation type="journal article" date="2022" name="Allergy">
        <title>Genome assembly and annotation of Periplaneta americana reveal a comprehensive cockroach allergen profile.</title>
        <authorList>
            <person name="Wang L."/>
            <person name="Xiong Q."/>
            <person name="Saelim N."/>
            <person name="Wang L."/>
            <person name="Nong W."/>
            <person name="Wan A.T."/>
            <person name="Shi M."/>
            <person name="Liu X."/>
            <person name="Cao Q."/>
            <person name="Hui J.H.L."/>
            <person name="Sookrung N."/>
            <person name="Leung T.F."/>
            <person name="Tungtrongchitr A."/>
            <person name="Tsui S.K.W."/>
        </authorList>
    </citation>
    <scope>NUCLEOTIDE SEQUENCE [LARGE SCALE GENOMIC DNA]</scope>
    <source>
        <strain evidence="2">PWHHKU_190912</strain>
    </source>
</reference>
<evidence type="ECO:0000259" key="1">
    <source>
        <dbReference type="PROSITE" id="PS50878"/>
    </source>
</evidence>
<comment type="caution">
    <text evidence="2">The sequence shown here is derived from an EMBL/GenBank/DDBJ whole genome shotgun (WGS) entry which is preliminary data.</text>
</comment>
<dbReference type="PROSITE" id="PS50878">
    <property type="entry name" value="RT_POL"/>
    <property type="match status" value="1"/>
</dbReference>
<gene>
    <name evidence="2" type="ORF">ANN_09934</name>
</gene>
<proteinExistence type="predicted"/>
<evidence type="ECO:0000313" key="3">
    <source>
        <dbReference type="Proteomes" id="UP001148838"/>
    </source>
</evidence>
<evidence type="ECO:0000313" key="2">
    <source>
        <dbReference type="EMBL" id="KAJ4447925.1"/>
    </source>
</evidence>
<protein>
    <recommendedName>
        <fullName evidence="1">Reverse transcriptase domain-containing protein</fullName>
    </recommendedName>
</protein>
<sequence>MRGVIVGRRRRRLKCMRFSDDMMLLTEEEMILKDMLLELNDNCEQYGMKIIANKTTNMVIGSYVMVYLTTLATAEVISASPDVPEFCPAGVLLHAKPQNVAKCFSLAAAEMVTTGNIEGSTRNRSHCGDVTRHLDGVVVFRVRKTPFRGDPEVGFGLSFWPFKVLVFLNRRMRPARNEASLAQIRTTREIVSGFYTYEMRDSSRHPIYLQATSQGVATPSLESSALQGRGKEMDSGIEISNPVSAQVTVENHNQIGQSGYLNHGHPDYESRA</sequence>